<reference evidence="9" key="1">
    <citation type="submission" date="2011-08" db="EMBL/GenBank/DDBJ databases">
        <authorList>
            <person name="Rombauts S."/>
        </authorList>
    </citation>
    <scope>NUCLEOTIDE SEQUENCE</scope>
    <source>
        <strain evidence="9">London</strain>
    </source>
</reference>
<evidence type="ECO:0000256" key="3">
    <source>
        <dbReference type="ARBA" id="ARBA00023125"/>
    </source>
</evidence>
<dbReference type="InterPro" id="IPR040223">
    <property type="entry name" value="PAR_bZIP"/>
</dbReference>
<gene>
    <name evidence="8" type="primary">107365515</name>
</gene>
<protein>
    <recommendedName>
        <fullName evidence="7">BZIP domain-containing protein</fullName>
    </recommendedName>
</protein>
<feature type="compositionally biased region" description="Low complexity" evidence="6">
    <location>
        <begin position="46"/>
        <end position="60"/>
    </location>
</feature>
<sequence length="138" mass="15800">MNTFPSFFRVSAPTPPESPLNFADVPLDLTSSYSNMSYSPSPPSRTPSLPSYSPSPSFTSECRKNKTPEQLKDEAYRLKRDKNNIAAKKSRDARRAREEATKEEAERLKHIVLILKTENEMLRREVEHLKGSMKERQA</sequence>
<dbReference type="SUPFAM" id="SSF57959">
    <property type="entry name" value="Leucine zipper domain"/>
    <property type="match status" value="1"/>
</dbReference>
<evidence type="ECO:0000313" key="8">
    <source>
        <dbReference type="EnsemblMetazoa" id="tetur01g09200.1"/>
    </source>
</evidence>
<dbReference type="GO" id="GO:0000981">
    <property type="term" value="F:DNA-binding transcription factor activity, RNA polymerase II-specific"/>
    <property type="evidence" value="ECO:0007669"/>
    <property type="project" value="TreeGrafter"/>
</dbReference>
<dbReference type="STRING" id="32264.T1JS45"/>
<feature type="compositionally biased region" description="Basic and acidic residues" evidence="6">
    <location>
        <begin position="61"/>
        <end position="104"/>
    </location>
</feature>
<keyword evidence="4" id="KW-0804">Transcription</keyword>
<evidence type="ECO:0000256" key="1">
    <source>
        <dbReference type="ARBA" id="ARBA00004123"/>
    </source>
</evidence>
<feature type="domain" description="BZIP" evidence="7">
    <location>
        <begin position="73"/>
        <end position="136"/>
    </location>
</feature>
<proteinExistence type="predicted"/>
<keyword evidence="5" id="KW-0539">Nucleus</keyword>
<dbReference type="Proteomes" id="UP000015104">
    <property type="component" value="Unassembled WGS sequence"/>
</dbReference>
<dbReference type="PROSITE" id="PS50217">
    <property type="entry name" value="BZIP"/>
    <property type="match status" value="1"/>
</dbReference>
<dbReference type="Gene3D" id="1.20.5.170">
    <property type="match status" value="1"/>
</dbReference>
<evidence type="ECO:0000256" key="2">
    <source>
        <dbReference type="ARBA" id="ARBA00023015"/>
    </source>
</evidence>
<dbReference type="AlphaFoldDB" id="T1JS45"/>
<dbReference type="PANTHER" id="PTHR11988:SF27">
    <property type="entry name" value="GH27708P"/>
    <property type="match status" value="1"/>
</dbReference>
<dbReference type="InterPro" id="IPR004827">
    <property type="entry name" value="bZIP"/>
</dbReference>
<reference evidence="8" key="2">
    <citation type="submission" date="2015-06" db="UniProtKB">
        <authorList>
            <consortium name="EnsemblMetazoa"/>
        </authorList>
    </citation>
    <scope>IDENTIFICATION</scope>
</reference>
<name>T1JS45_TETUR</name>
<dbReference type="EnsemblMetazoa" id="tetur01g09200.1">
    <property type="protein sequence ID" value="tetur01g09200.1"/>
    <property type="gene ID" value="tetur01g09200"/>
</dbReference>
<dbReference type="SMART" id="SM00338">
    <property type="entry name" value="BRLZ"/>
    <property type="match status" value="1"/>
</dbReference>
<dbReference type="EMBL" id="CAEY01000458">
    <property type="status" value="NOT_ANNOTATED_CDS"/>
    <property type="molecule type" value="Genomic_DNA"/>
</dbReference>
<keyword evidence="2" id="KW-0805">Transcription regulation</keyword>
<evidence type="ECO:0000259" key="7">
    <source>
        <dbReference type="PROSITE" id="PS50217"/>
    </source>
</evidence>
<dbReference type="PANTHER" id="PTHR11988">
    <property type="entry name" value="THYROTROPH EMBRYONIC FACTOR RELATED"/>
    <property type="match status" value="1"/>
</dbReference>
<evidence type="ECO:0000256" key="6">
    <source>
        <dbReference type="SAM" id="MobiDB-lite"/>
    </source>
</evidence>
<accession>T1JS45</accession>
<comment type="subcellular location">
    <subcellularLocation>
        <location evidence="1">Nucleus</location>
    </subcellularLocation>
</comment>
<dbReference type="HOGENOM" id="CLU_1940779_0_0_1"/>
<dbReference type="InterPro" id="IPR046347">
    <property type="entry name" value="bZIP_sf"/>
</dbReference>
<dbReference type="Pfam" id="PF07716">
    <property type="entry name" value="bZIP_2"/>
    <property type="match status" value="1"/>
</dbReference>
<dbReference type="GO" id="GO:0005634">
    <property type="term" value="C:nucleus"/>
    <property type="evidence" value="ECO:0007669"/>
    <property type="project" value="UniProtKB-SubCell"/>
</dbReference>
<evidence type="ECO:0000313" key="9">
    <source>
        <dbReference type="Proteomes" id="UP000015104"/>
    </source>
</evidence>
<organism evidence="8 9">
    <name type="scientific">Tetranychus urticae</name>
    <name type="common">Two-spotted spider mite</name>
    <dbReference type="NCBI Taxonomy" id="32264"/>
    <lineage>
        <taxon>Eukaryota</taxon>
        <taxon>Metazoa</taxon>
        <taxon>Ecdysozoa</taxon>
        <taxon>Arthropoda</taxon>
        <taxon>Chelicerata</taxon>
        <taxon>Arachnida</taxon>
        <taxon>Acari</taxon>
        <taxon>Acariformes</taxon>
        <taxon>Trombidiformes</taxon>
        <taxon>Prostigmata</taxon>
        <taxon>Eleutherengona</taxon>
        <taxon>Raphignathae</taxon>
        <taxon>Tetranychoidea</taxon>
        <taxon>Tetranychidae</taxon>
        <taxon>Tetranychus</taxon>
    </lineage>
</organism>
<keyword evidence="3" id="KW-0238">DNA-binding</keyword>
<dbReference type="GO" id="GO:0000978">
    <property type="term" value="F:RNA polymerase II cis-regulatory region sequence-specific DNA binding"/>
    <property type="evidence" value="ECO:0007669"/>
    <property type="project" value="TreeGrafter"/>
</dbReference>
<evidence type="ECO:0000256" key="4">
    <source>
        <dbReference type="ARBA" id="ARBA00023163"/>
    </source>
</evidence>
<evidence type="ECO:0000256" key="5">
    <source>
        <dbReference type="ARBA" id="ARBA00023242"/>
    </source>
</evidence>
<feature type="region of interest" description="Disordered" evidence="6">
    <location>
        <begin position="1"/>
        <end position="104"/>
    </location>
</feature>
<keyword evidence="9" id="KW-1185">Reference proteome</keyword>